<dbReference type="Proteomes" id="UP000005238">
    <property type="component" value="Unassembled WGS sequence"/>
</dbReference>
<proteinExistence type="predicted"/>
<dbReference type="EnsemblProtists" id="Phyra73336">
    <property type="protein sequence ID" value="Phyra73336"/>
    <property type="gene ID" value="Phyra73336"/>
</dbReference>
<evidence type="ECO:0000313" key="2">
    <source>
        <dbReference type="EnsemblProtists" id="Phyra73336"/>
    </source>
</evidence>
<dbReference type="VEuPathDB" id="FungiDB:KRP22_7133"/>
<accession>H3GCV0</accession>
<dbReference type="RefSeq" id="XP_067741668.1">
    <property type="nucleotide sequence ID" value="XM_067895453.1"/>
</dbReference>
<evidence type="ECO:0000313" key="3">
    <source>
        <dbReference type="Proteomes" id="UP000005238"/>
    </source>
</evidence>
<dbReference type="EMBL" id="DS566000">
    <property type="status" value="NOT_ANNOTATED_CDS"/>
    <property type="molecule type" value="Genomic_DNA"/>
</dbReference>
<dbReference type="InParanoid" id="H3GCV0"/>
<sequence length="139" mass="14968">MAPQGIQALGGFSEGDQIPENLSILTYTEEDEEVHGFFDDDWDEQAVSRTRSSSVESIWSSCSTPSSLSVLGVCTTPTTQAKKVSPRRVDTPLRKSAVEPPSECSLPRVASVPPLYRPSQLGIDLFSSVESQLGAEAAH</sequence>
<protein>
    <submittedName>
        <fullName evidence="2">Uncharacterized protein</fullName>
    </submittedName>
</protein>
<dbReference type="GeneID" id="94231221"/>
<dbReference type="eggNOG" id="ENOG502SU18">
    <property type="taxonomic scope" value="Eukaryota"/>
</dbReference>
<dbReference type="AlphaFoldDB" id="H3GCV0"/>
<dbReference type="VEuPathDB" id="FungiDB:KRP23_9846"/>
<dbReference type="OrthoDB" id="154632at2759"/>
<feature type="region of interest" description="Disordered" evidence="1">
    <location>
        <begin position="82"/>
        <end position="105"/>
    </location>
</feature>
<evidence type="ECO:0000256" key="1">
    <source>
        <dbReference type="SAM" id="MobiDB-lite"/>
    </source>
</evidence>
<reference evidence="3" key="1">
    <citation type="journal article" date="2006" name="Science">
        <title>Phytophthora genome sequences uncover evolutionary origins and mechanisms of pathogenesis.</title>
        <authorList>
            <person name="Tyler B.M."/>
            <person name="Tripathy S."/>
            <person name="Zhang X."/>
            <person name="Dehal P."/>
            <person name="Jiang R.H."/>
            <person name="Aerts A."/>
            <person name="Arredondo F.D."/>
            <person name="Baxter L."/>
            <person name="Bensasson D."/>
            <person name="Beynon J.L."/>
            <person name="Chapman J."/>
            <person name="Damasceno C.M."/>
            <person name="Dorrance A.E."/>
            <person name="Dou D."/>
            <person name="Dickerman A.W."/>
            <person name="Dubchak I.L."/>
            <person name="Garbelotto M."/>
            <person name="Gijzen M."/>
            <person name="Gordon S.G."/>
            <person name="Govers F."/>
            <person name="Grunwald N.J."/>
            <person name="Huang W."/>
            <person name="Ivors K.L."/>
            <person name="Jones R.W."/>
            <person name="Kamoun S."/>
            <person name="Krampis K."/>
            <person name="Lamour K.H."/>
            <person name="Lee M.K."/>
            <person name="McDonald W.H."/>
            <person name="Medina M."/>
            <person name="Meijer H.J."/>
            <person name="Nordberg E.K."/>
            <person name="Maclean D.J."/>
            <person name="Ospina-Giraldo M.D."/>
            <person name="Morris P.F."/>
            <person name="Phuntumart V."/>
            <person name="Putnam N.H."/>
            <person name="Rash S."/>
            <person name="Rose J.K."/>
            <person name="Sakihama Y."/>
            <person name="Salamov A.A."/>
            <person name="Savidor A."/>
            <person name="Scheuring C.F."/>
            <person name="Smith B.M."/>
            <person name="Sobral B.W."/>
            <person name="Terry A."/>
            <person name="Torto-Alalibo T.A."/>
            <person name="Win J."/>
            <person name="Xu Z."/>
            <person name="Zhang H."/>
            <person name="Grigoriev I.V."/>
            <person name="Rokhsar D.S."/>
            <person name="Boore J.L."/>
        </authorList>
    </citation>
    <scope>NUCLEOTIDE SEQUENCE [LARGE SCALE GENOMIC DNA]</scope>
    <source>
        <strain evidence="3">Pr102</strain>
    </source>
</reference>
<keyword evidence="3" id="KW-1185">Reference proteome</keyword>
<reference evidence="2" key="2">
    <citation type="submission" date="2015-06" db="UniProtKB">
        <authorList>
            <consortium name="EnsemblProtists"/>
        </authorList>
    </citation>
    <scope>IDENTIFICATION</scope>
    <source>
        <strain evidence="2">Pr102</strain>
    </source>
</reference>
<organism evidence="2 3">
    <name type="scientific">Phytophthora ramorum</name>
    <name type="common">Sudden oak death agent</name>
    <dbReference type="NCBI Taxonomy" id="164328"/>
    <lineage>
        <taxon>Eukaryota</taxon>
        <taxon>Sar</taxon>
        <taxon>Stramenopiles</taxon>
        <taxon>Oomycota</taxon>
        <taxon>Peronosporomycetes</taxon>
        <taxon>Peronosporales</taxon>
        <taxon>Peronosporaceae</taxon>
        <taxon>Phytophthora</taxon>
    </lineage>
</organism>
<dbReference type="OMA" id="TERDHIP"/>
<dbReference type="HOGENOM" id="CLU_1849021_0_0_1"/>
<feature type="compositionally biased region" description="Basic and acidic residues" evidence="1">
    <location>
        <begin position="87"/>
        <end position="97"/>
    </location>
</feature>
<name>H3GCV0_PHYRM</name>